<evidence type="ECO:0000313" key="2">
    <source>
        <dbReference type="Proteomes" id="UP001595816"/>
    </source>
</evidence>
<evidence type="ECO:0000313" key="1">
    <source>
        <dbReference type="EMBL" id="MFC4135581.1"/>
    </source>
</evidence>
<dbReference type="Proteomes" id="UP001595816">
    <property type="component" value="Unassembled WGS sequence"/>
</dbReference>
<dbReference type="EMBL" id="JBHSAY010000023">
    <property type="protein sequence ID" value="MFC4135581.1"/>
    <property type="molecule type" value="Genomic_DNA"/>
</dbReference>
<keyword evidence="2" id="KW-1185">Reference proteome</keyword>
<name>A0ABV8LX03_9ACTN</name>
<sequence>MTTTDSGAERTVYQFLATSQSGNAYTAEQMTFLMAAADHFAGGVQALERKLYPQAVARFTDFLTTVTQSQGPALDAATVRELGHRQTQAHFLAAVSLLGGAAVGTSHRR</sequence>
<dbReference type="RefSeq" id="WP_253750185.1">
    <property type="nucleotide sequence ID" value="NZ_JAMZDZ010000001.1"/>
</dbReference>
<organism evidence="1 2">
    <name type="scientific">Hamadaea flava</name>
    <dbReference type="NCBI Taxonomy" id="1742688"/>
    <lineage>
        <taxon>Bacteria</taxon>
        <taxon>Bacillati</taxon>
        <taxon>Actinomycetota</taxon>
        <taxon>Actinomycetes</taxon>
        <taxon>Micromonosporales</taxon>
        <taxon>Micromonosporaceae</taxon>
        <taxon>Hamadaea</taxon>
    </lineage>
</organism>
<accession>A0ABV8LX03</accession>
<proteinExistence type="predicted"/>
<evidence type="ECO:0008006" key="3">
    <source>
        <dbReference type="Google" id="ProtNLM"/>
    </source>
</evidence>
<comment type="caution">
    <text evidence="1">The sequence shown here is derived from an EMBL/GenBank/DDBJ whole genome shotgun (WGS) entry which is preliminary data.</text>
</comment>
<protein>
    <recommendedName>
        <fullName evidence="3">PsrA tetracyclin repressor-like C-terminal domain-containing protein</fullName>
    </recommendedName>
</protein>
<reference evidence="2" key="1">
    <citation type="journal article" date="2019" name="Int. J. Syst. Evol. Microbiol.">
        <title>The Global Catalogue of Microorganisms (GCM) 10K type strain sequencing project: providing services to taxonomists for standard genome sequencing and annotation.</title>
        <authorList>
            <consortium name="The Broad Institute Genomics Platform"/>
            <consortium name="The Broad Institute Genome Sequencing Center for Infectious Disease"/>
            <person name="Wu L."/>
            <person name="Ma J."/>
        </authorList>
    </citation>
    <scope>NUCLEOTIDE SEQUENCE [LARGE SCALE GENOMIC DNA]</scope>
    <source>
        <strain evidence="2">CGMCC 4.7289</strain>
    </source>
</reference>
<gene>
    <name evidence="1" type="ORF">ACFOZ4_33625</name>
</gene>